<name>X6MV80_RETFI</name>
<dbReference type="Proteomes" id="UP000023152">
    <property type="component" value="Unassembled WGS sequence"/>
</dbReference>
<protein>
    <recommendedName>
        <fullName evidence="4">Mob1/phocein family protein</fullName>
    </recommendedName>
</protein>
<dbReference type="OrthoDB" id="8170117at2759"/>
<organism evidence="2 3">
    <name type="scientific">Reticulomyxa filosa</name>
    <dbReference type="NCBI Taxonomy" id="46433"/>
    <lineage>
        <taxon>Eukaryota</taxon>
        <taxon>Sar</taxon>
        <taxon>Rhizaria</taxon>
        <taxon>Retaria</taxon>
        <taxon>Foraminifera</taxon>
        <taxon>Monothalamids</taxon>
        <taxon>Reticulomyxidae</taxon>
        <taxon>Reticulomyxa</taxon>
    </lineage>
</organism>
<dbReference type="SMART" id="SM01388">
    <property type="entry name" value="Mob1_phocein"/>
    <property type="match status" value="1"/>
</dbReference>
<evidence type="ECO:0000313" key="3">
    <source>
        <dbReference type="Proteomes" id="UP000023152"/>
    </source>
</evidence>
<dbReference type="Pfam" id="PF03637">
    <property type="entry name" value="Mob1_phocein"/>
    <property type="match status" value="1"/>
</dbReference>
<feature type="region of interest" description="Disordered" evidence="1">
    <location>
        <begin position="1"/>
        <end position="41"/>
    </location>
</feature>
<dbReference type="Gene3D" id="1.20.140.30">
    <property type="entry name" value="MOB kinase activator"/>
    <property type="match status" value="1"/>
</dbReference>
<evidence type="ECO:0000256" key="1">
    <source>
        <dbReference type="SAM" id="MobiDB-lite"/>
    </source>
</evidence>
<feature type="compositionally biased region" description="Basic residues" evidence="1">
    <location>
        <begin position="17"/>
        <end position="29"/>
    </location>
</feature>
<accession>X6MV80</accession>
<dbReference type="EMBL" id="ASPP01017461">
    <property type="protein sequence ID" value="ETO17010.1"/>
    <property type="molecule type" value="Genomic_DNA"/>
</dbReference>
<dbReference type="OMA" id="MAQEENS"/>
<gene>
    <name evidence="2" type="ORF">RFI_20327</name>
</gene>
<dbReference type="AlphaFoldDB" id="X6MV80"/>
<dbReference type="InterPro" id="IPR036703">
    <property type="entry name" value="MOB_kinase_act_sf"/>
</dbReference>
<dbReference type="InterPro" id="IPR005301">
    <property type="entry name" value="MOB_kinase_act_fam"/>
</dbReference>
<evidence type="ECO:0008006" key="4">
    <source>
        <dbReference type="Google" id="ProtNLM"/>
    </source>
</evidence>
<keyword evidence="3" id="KW-1185">Reference proteome</keyword>
<sequence>MAQEENSKPQLSTNKSSNKHFKEQKKHGSQKREELHQYSTATLGAGNMHDAVKLPKGEDFLEWLAVNVVDFFNETSLLYGIITEFCTDESCPLMSAGPKYEYLWMDGVKFTKPVKVSAPKYIDYLMSWVESQINDPRIFPVEAV</sequence>
<proteinExistence type="predicted"/>
<dbReference type="SUPFAM" id="SSF101152">
    <property type="entry name" value="Mob1/phocein"/>
    <property type="match status" value="1"/>
</dbReference>
<dbReference type="PANTHER" id="PTHR22599">
    <property type="entry name" value="MPS ONE BINDER KINASE ACTIVATOR-LIKE MOB"/>
    <property type="match status" value="1"/>
</dbReference>
<reference evidence="2 3" key="1">
    <citation type="journal article" date="2013" name="Curr. Biol.">
        <title>The Genome of the Foraminiferan Reticulomyxa filosa.</title>
        <authorList>
            <person name="Glockner G."/>
            <person name="Hulsmann N."/>
            <person name="Schleicher M."/>
            <person name="Noegel A.A."/>
            <person name="Eichinger L."/>
            <person name="Gallinger C."/>
            <person name="Pawlowski J."/>
            <person name="Sierra R."/>
            <person name="Euteneuer U."/>
            <person name="Pillet L."/>
            <person name="Moustafa A."/>
            <person name="Platzer M."/>
            <person name="Groth M."/>
            <person name="Szafranski K."/>
            <person name="Schliwa M."/>
        </authorList>
    </citation>
    <scope>NUCLEOTIDE SEQUENCE [LARGE SCALE GENOMIC DNA]</scope>
</reference>
<comment type="caution">
    <text evidence="2">The sequence shown here is derived from an EMBL/GenBank/DDBJ whole genome shotgun (WGS) entry which is preliminary data.</text>
</comment>
<evidence type="ECO:0000313" key="2">
    <source>
        <dbReference type="EMBL" id="ETO17010.1"/>
    </source>
</evidence>